<dbReference type="InterPro" id="IPR001647">
    <property type="entry name" value="HTH_TetR"/>
</dbReference>
<keyword evidence="7" id="KW-1185">Reference proteome</keyword>
<evidence type="ECO:0000259" key="5">
    <source>
        <dbReference type="PROSITE" id="PS50977"/>
    </source>
</evidence>
<protein>
    <submittedName>
        <fullName evidence="6">Putative transcriptional regulator</fullName>
    </submittedName>
</protein>
<dbReference type="InterPro" id="IPR023772">
    <property type="entry name" value="DNA-bd_HTH_TetR-type_CS"/>
</dbReference>
<feature type="DNA-binding region" description="H-T-H motif" evidence="4">
    <location>
        <begin position="43"/>
        <end position="62"/>
    </location>
</feature>
<feature type="domain" description="HTH tetR-type" evidence="5">
    <location>
        <begin position="20"/>
        <end position="80"/>
    </location>
</feature>
<dbReference type="Pfam" id="PF21313">
    <property type="entry name" value="EthR_C"/>
    <property type="match status" value="1"/>
</dbReference>
<evidence type="ECO:0000256" key="2">
    <source>
        <dbReference type="ARBA" id="ARBA00023125"/>
    </source>
</evidence>
<dbReference type="Pfam" id="PF00440">
    <property type="entry name" value="TetR_N"/>
    <property type="match status" value="1"/>
</dbReference>
<reference evidence="6 7" key="4">
    <citation type="journal article" date="2020" name="Sci. Rep.">
        <title>beta-carboline chemical signals induce reveromycin production through a LuxR family regulator in Streptomyces sp. SN-593.</title>
        <authorList>
            <person name="Panthee S."/>
            <person name="Kito N."/>
            <person name="Hayashi T."/>
            <person name="Shimizu T."/>
            <person name="Ishikawa J."/>
            <person name="Hamamoto H."/>
            <person name="Osada H."/>
            <person name="Takahashi S."/>
        </authorList>
    </citation>
    <scope>NUCLEOTIDE SEQUENCE [LARGE SCALE GENOMIC DNA]</scope>
    <source>
        <strain evidence="6 7">SN-593</strain>
    </source>
</reference>
<gene>
    <name evidence="6" type="ORF">RVR_91</name>
</gene>
<evidence type="ECO:0000256" key="4">
    <source>
        <dbReference type="PROSITE-ProRule" id="PRU00335"/>
    </source>
</evidence>
<keyword evidence="2 4" id="KW-0238">DNA-binding</keyword>
<dbReference type="SUPFAM" id="SSF46689">
    <property type="entry name" value="Homeodomain-like"/>
    <property type="match status" value="1"/>
</dbReference>
<dbReference type="SUPFAM" id="SSF48498">
    <property type="entry name" value="Tetracyclin repressor-like, C-terminal domain"/>
    <property type="match status" value="1"/>
</dbReference>
<reference evidence="6 7" key="3">
    <citation type="journal article" date="2011" name="Nat. Chem. Biol.">
        <title>Reveromycin A biosynthesis uses RevG and RevJ for stereospecific spiroacetal formation.</title>
        <authorList>
            <person name="Takahashi S."/>
            <person name="Toyoda A."/>
            <person name="Sekiyama Y."/>
            <person name="Takagi H."/>
            <person name="Nogawa T."/>
            <person name="Uramoto M."/>
            <person name="Suzuki R."/>
            <person name="Koshino H."/>
            <person name="Kumano T."/>
            <person name="Panthee S."/>
            <person name="Dairi T."/>
            <person name="Ishikawa J."/>
            <person name="Ikeda H."/>
            <person name="Sakaki Y."/>
            <person name="Osada H."/>
        </authorList>
    </citation>
    <scope>NUCLEOTIDE SEQUENCE [LARGE SCALE GENOMIC DNA]</scope>
    <source>
        <strain evidence="6 7">SN-593</strain>
    </source>
</reference>
<dbReference type="InterPro" id="IPR009057">
    <property type="entry name" value="Homeodomain-like_sf"/>
</dbReference>
<evidence type="ECO:0000256" key="3">
    <source>
        <dbReference type="ARBA" id="ARBA00023163"/>
    </source>
</evidence>
<dbReference type="PANTHER" id="PTHR30055">
    <property type="entry name" value="HTH-TYPE TRANSCRIPTIONAL REGULATOR RUTR"/>
    <property type="match status" value="1"/>
</dbReference>
<accession>A0A7U3UMH8</accession>
<dbReference type="KEGG" id="arev:RVR_91"/>
<proteinExistence type="predicted"/>
<dbReference type="RefSeq" id="WP_202231845.1">
    <property type="nucleotide sequence ID" value="NZ_AP018365.1"/>
</dbReference>
<sequence>MAADTTGGTVRRRDRPSKGALREERILDATRRLVTERSMADITIDDIAAAAGISRTSFYFYFPTKQAVLAALMEQVWERFGQTHGWFASSGPTRADLLDQLRRVAEMWQENSKVLACAMPGGFAVGYRPLEEFVGRAKQRFVDGLAEKIRRDRAAGLAPEGVDAAVLARMVAVVRDHRISEITDLPEEQREGALDELATVVLRMIY</sequence>
<dbReference type="InterPro" id="IPR036271">
    <property type="entry name" value="Tet_transcr_reg_TetR-rel_C_sf"/>
</dbReference>
<dbReference type="Gene3D" id="1.10.10.60">
    <property type="entry name" value="Homeodomain-like"/>
    <property type="match status" value="1"/>
</dbReference>
<evidence type="ECO:0000256" key="1">
    <source>
        <dbReference type="ARBA" id="ARBA00023015"/>
    </source>
</evidence>
<dbReference type="GO" id="GO:0000976">
    <property type="term" value="F:transcription cis-regulatory region binding"/>
    <property type="evidence" value="ECO:0007669"/>
    <property type="project" value="TreeGrafter"/>
</dbReference>
<reference evidence="6 7" key="2">
    <citation type="journal article" date="2011" name="J. Antibiot.">
        <title>Furaquinocins I and J: novel polyketide isoprenoid hybrid compounds from Streptomyces reveromyceticus SN-593.</title>
        <authorList>
            <person name="Panthee S."/>
            <person name="Takahashi S."/>
            <person name="Takagi H."/>
            <person name="Nogawa T."/>
            <person name="Oowada E."/>
            <person name="Uramoto M."/>
            <person name="Osada H."/>
        </authorList>
    </citation>
    <scope>NUCLEOTIDE SEQUENCE [LARGE SCALE GENOMIC DNA]</scope>
    <source>
        <strain evidence="6 7">SN-593</strain>
    </source>
</reference>
<dbReference type="Proteomes" id="UP000595703">
    <property type="component" value="Chromosome"/>
</dbReference>
<dbReference type="PROSITE" id="PS01081">
    <property type="entry name" value="HTH_TETR_1"/>
    <property type="match status" value="1"/>
</dbReference>
<dbReference type="PROSITE" id="PS50977">
    <property type="entry name" value="HTH_TETR_2"/>
    <property type="match status" value="1"/>
</dbReference>
<dbReference type="InterPro" id="IPR050109">
    <property type="entry name" value="HTH-type_TetR-like_transc_reg"/>
</dbReference>
<evidence type="ECO:0000313" key="7">
    <source>
        <dbReference type="Proteomes" id="UP000595703"/>
    </source>
</evidence>
<keyword evidence="1" id="KW-0805">Transcription regulation</keyword>
<dbReference type="PANTHER" id="PTHR30055:SF234">
    <property type="entry name" value="HTH-TYPE TRANSCRIPTIONAL REGULATOR BETI"/>
    <property type="match status" value="1"/>
</dbReference>
<keyword evidence="3" id="KW-0804">Transcription</keyword>
<evidence type="ECO:0000313" key="6">
    <source>
        <dbReference type="EMBL" id="BBA95287.1"/>
    </source>
</evidence>
<organism evidence="6 7">
    <name type="scientific">Actinacidiphila reveromycinica</name>
    <dbReference type="NCBI Taxonomy" id="659352"/>
    <lineage>
        <taxon>Bacteria</taxon>
        <taxon>Bacillati</taxon>
        <taxon>Actinomycetota</taxon>
        <taxon>Actinomycetes</taxon>
        <taxon>Kitasatosporales</taxon>
        <taxon>Streptomycetaceae</taxon>
        <taxon>Actinacidiphila</taxon>
    </lineage>
</organism>
<dbReference type="InterPro" id="IPR049397">
    <property type="entry name" value="EthR_C"/>
</dbReference>
<name>A0A7U3UMH8_9ACTN</name>
<dbReference type="GO" id="GO:0003700">
    <property type="term" value="F:DNA-binding transcription factor activity"/>
    <property type="evidence" value="ECO:0007669"/>
    <property type="project" value="TreeGrafter"/>
</dbReference>
<dbReference type="EMBL" id="AP018365">
    <property type="protein sequence ID" value="BBA95287.1"/>
    <property type="molecule type" value="Genomic_DNA"/>
</dbReference>
<dbReference type="PRINTS" id="PR00455">
    <property type="entry name" value="HTHTETR"/>
</dbReference>
<dbReference type="Gene3D" id="1.10.357.10">
    <property type="entry name" value="Tetracycline Repressor, domain 2"/>
    <property type="match status" value="1"/>
</dbReference>
<dbReference type="AlphaFoldDB" id="A0A7U3UMH8"/>
<reference evidence="6 7" key="1">
    <citation type="journal article" date="2010" name="J. Bacteriol.">
        <title>Biochemical characterization of a novel indole prenyltransferase from Streptomyces sp. SN-593.</title>
        <authorList>
            <person name="Takahashi S."/>
            <person name="Takagi H."/>
            <person name="Toyoda A."/>
            <person name="Uramoto M."/>
            <person name="Nogawa T."/>
            <person name="Ueki M."/>
            <person name="Sakaki Y."/>
            <person name="Osada H."/>
        </authorList>
    </citation>
    <scope>NUCLEOTIDE SEQUENCE [LARGE SCALE GENOMIC DNA]</scope>
    <source>
        <strain evidence="6 7">SN-593</strain>
    </source>
</reference>